<gene>
    <name evidence="3" type="ORF">ABN401_06140</name>
</gene>
<feature type="region of interest" description="Disordered" evidence="1">
    <location>
        <begin position="75"/>
        <end position="123"/>
    </location>
</feature>
<feature type="region of interest" description="Disordered" evidence="1">
    <location>
        <begin position="202"/>
        <end position="225"/>
    </location>
</feature>
<dbReference type="PROSITE" id="PS50222">
    <property type="entry name" value="EF_HAND_2"/>
    <property type="match status" value="1"/>
</dbReference>
<reference evidence="3 4" key="1">
    <citation type="submission" date="2024-06" db="EMBL/GenBank/DDBJ databases">
        <title>Brevundimonas sp. C11.</title>
        <authorList>
            <person name="Maltman C."/>
        </authorList>
    </citation>
    <scope>NUCLEOTIDE SEQUENCE [LARGE SCALE GENOMIC DNA]</scope>
    <source>
        <strain evidence="3 4">C11</strain>
    </source>
</reference>
<accession>A0ABV1NMP0</accession>
<feature type="compositionally biased region" description="Basic and acidic residues" evidence="1">
    <location>
        <begin position="75"/>
        <end position="97"/>
    </location>
</feature>
<name>A0ABV1NMP0_9CAUL</name>
<organism evidence="3 4">
    <name type="scientific">Brevundimonas aurifodinae</name>
    <dbReference type="NCBI Taxonomy" id="1508312"/>
    <lineage>
        <taxon>Bacteria</taxon>
        <taxon>Pseudomonadati</taxon>
        <taxon>Pseudomonadota</taxon>
        <taxon>Alphaproteobacteria</taxon>
        <taxon>Caulobacterales</taxon>
        <taxon>Caulobacteraceae</taxon>
        <taxon>Brevundimonas</taxon>
    </lineage>
</organism>
<protein>
    <recommendedName>
        <fullName evidence="2">EF-hand domain-containing protein</fullName>
    </recommendedName>
</protein>
<evidence type="ECO:0000259" key="2">
    <source>
        <dbReference type="PROSITE" id="PS50222"/>
    </source>
</evidence>
<evidence type="ECO:0000313" key="3">
    <source>
        <dbReference type="EMBL" id="MEQ7154784.1"/>
    </source>
</evidence>
<dbReference type="EMBL" id="JBEGDD010000004">
    <property type="protein sequence ID" value="MEQ7154784.1"/>
    <property type="molecule type" value="Genomic_DNA"/>
</dbReference>
<dbReference type="InterPro" id="IPR011992">
    <property type="entry name" value="EF-hand-dom_pair"/>
</dbReference>
<dbReference type="InterPro" id="IPR002048">
    <property type="entry name" value="EF_hand_dom"/>
</dbReference>
<dbReference type="Pfam" id="PF13202">
    <property type="entry name" value="EF-hand_5"/>
    <property type="match status" value="4"/>
</dbReference>
<dbReference type="Gene3D" id="1.10.238.10">
    <property type="entry name" value="EF-hand"/>
    <property type="match status" value="2"/>
</dbReference>
<keyword evidence="4" id="KW-1185">Reference proteome</keyword>
<comment type="caution">
    <text evidence="3">The sequence shown here is derived from an EMBL/GenBank/DDBJ whole genome shotgun (WGS) entry which is preliminary data.</text>
</comment>
<dbReference type="InterPro" id="IPR018247">
    <property type="entry name" value="EF_Hand_1_Ca_BS"/>
</dbReference>
<sequence>MSTIALATLAALLTAPLPQDGTALRDGLADALGERRSEVRVVTLGGPDGPARMDADEDGFVSREEFTAPLSAAFDRLDTNDDGRLSPDERDAGHAEDGPGGPMTFTIRGPGGPGQHRRHGVPGDLMVFHGGPERGGDREVVVIRRGPGGDGGEEMSWHGPGERRVEIRRFGGPDGPGDMDRDGDGRVSEEEFLAPLREAFQRMDADSDGALEEGERPSTAPVSAE</sequence>
<dbReference type="PROSITE" id="PS00018">
    <property type="entry name" value="EF_HAND_1"/>
    <property type="match status" value="2"/>
</dbReference>
<dbReference type="Proteomes" id="UP001445732">
    <property type="component" value="Unassembled WGS sequence"/>
</dbReference>
<feature type="domain" description="EF-hand" evidence="2">
    <location>
        <begin position="178"/>
        <end position="202"/>
    </location>
</feature>
<evidence type="ECO:0000313" key="4">
    <source>
        <dbReference type="Proteomes" id="UP001445732"/>
    </source>
</evidence>
<dbReference type="RefSeq" id="WP_349683950.1">
    <property type="nucleotide sequence ID" value="NZ_JBEGDD010000004.1"/>
</dbReference>
<evidence type="ECO:0000256" key="1">
    <source>
        <dbReference type="SAM" id="MobiDB-lite"/>
    </source>
</evidence>
<dbReference type="SUPFAM" id="SSF47473">
    <property type="entry name" value="EF-hand"/>
    <property type="match status" value="2"/>
</dbReference>
<proteinExistence type="predicted"/>